<dbReference type="EMBL" id="CAJNOQ010011194">
    <property type="protein sequence ID" value="CAF1270624.1"/>
    <property type="molecule type" value="Genomic_DNA"/>
</dbReference>
<evidence type="ECO:0000313" key="8">
    <source>
        <dbReference type="Proteomes" id="UP000663829"/>
    </source>
</evidence>
<proteinExistence type="predicted"/>
<dbReference type="EMBL" id="CAJOBA010049661">
    <property type="protein sequence ID" value="CAF4226159.1"/>
    <property type="molecule type" value="Genomic_DNA"/>
</dbReference>
<dbReference type="OrthoDB" id="5302720at2759"/>
<feature type="domain" description="Alginate lyase" evidence="3">
    <location>
        <begin position="21"/>
        <end position="271"/>
    </location>
</feature>
<dbReference type="Gene3D" id="1.50.10.100">
    <property type="entry name" value="Chondroitin AC/alginate lyase"/>
    <property type="match status" value="1"/>
</dbReference>
<evidence type="ECO:0000313" key="4">
    <source>
        <dbReference type="EMBL" id="CAF1270624.1"/>
    </source>
</evidence>
<evidence type="ECO:0000313" key="6">
    <source>
        <dbReference type="EMBL" id="CAF4058605.1"/>
    </source>
</evidence>
<dbReference type="InterPro" id="IPR008397">
    <property type="entry name" value="Alginate_lyase_dom"/>
</dbReference>
<keyword evidence="2" id="KW-0456">Lyase</keyword>
<evidence type="ECO:0000256" key="1">
    <source>
        <dbReference type="ARBA" id="ARBA00022729"/>
    </source>
</evidence>
<name>A0A815BCM2_9BILA</name>
<accession>A0A815BCM2</accession>
<dbReference type="Proteomes" id="UP000663829">
    <property type="component" value="Unassembled WGS sequence"/>
</dbReference>
<dbReference type="GO" id="GO:0016829">
    <property type="term" value="F:lyase activity"/>
    <property type="evidence" value="ECO:0007669"/>
    <property type="project" value="UniProtKB-KW"/>
</dbReference>
<dbReference type="AlphaFoldDB" id="A0A815BCM2"/>
<reference evidence="4" key="1">
    <citation type="submission" date="2021-02" db="EMBL/GenBank/DDBJ databases">
        <authorList>
            <person name="Nowell W R."/>
        </authorList>
    </citation>
    <scope>NUCLEOTIDE SEQUENCE</scope>
</reference>
<evidence type="ECO:0000313" key="5">
    <source>
        <dbReference type="EMBL" id="CAF1427316.1"/>
    </source>
</evidence>
<organism evidence="4 8">
    <name type="scientific">Didymodactylos carnosus</name>
    <dbReference type="NCBI Taxonomy" id="1234261"/>
    <lineage>
        <taxon>Eukaryota</taxon>
        <taxon>Metazoa</taxon>
        <taxon>Spiralia</taxon>
        <taxon>Gnathifera</taxon>
        <taxon>Rotifera</taxon>
        <taxon>Eurotatoria</taxon>
        <taxon>Bdelloidea</taxon>
        <taxon>Philodinida</taxon>
        <taxon>Philodinidae</taxon>
        <taxon>Didymodactylos</taxon>
    </lineage>
</organism>
<protein>
    <recommendedName>
        <fullName evidence="3">Alginate lyase domain-containing protein</fullName>
    </recommendedName>
</protein>
<dbReference type="EMBL" id="CAJNOK010027885">
    <property type="protein sequence ID" value="CAF1427316.1"/>
    <property type="molecule type" value="Genomic_DNA"/>
</dbReference>
<gene>
    <name evidence="4" type="ORF">GPM918_LOCUS27064</name>
    <name evidence="5" type="ORF">OVA965_LOCUS33902</name>
    <name evidence="6" type="ORF">SRO942_LOCUS27330</name>
    <name evidence="7" type="ORF">TMI583_LOCUS34807</name>
</gene>
<evidence type="ECO:0000313" key="7">
    <source>
        <dbReference type="EMBL" id="CAF4226159.1"/>
    </source>
</evidence>
<keyword evidence="8" id="KW-1185">Reference proteome</keyword>
<dbReference type="InterPro" id="IPR008929">
    <property type="entry name" value="Chondroitin_lyas"/>
</dbReference>
<sequence>MHPKYQIDFVKLKVFNKQQPYYDAYHQLISHADAAFNHTTHALADFAVPGYYVHAEMHQKNSAGLQSDAFDAYACALAYHISGDQSKYADQSLRFLKSWADLNTKYSDADGSLVMAYSGTAMVMAGELLLNYNGWAHVDKQKYLIWVQNVYLKASNEIRLRKNNWADWGRLGSILSAHLLDNPQETAENIRLIKSDLFHKIANDGHMPKETARGANGIWYTYFSLAPITAACWIAYQSTGENLFTNYTQGNSSIKQALDYLYYYNLHPNEWQWFVNPNRGTPGSWPGNLLEAMSSIYGDNRYADYAKPARPISYSKHHFAWAFPTLMKVQLGDMH</sequence>
<dbReference type="Proteomes" id="UP000681722">
    <property type="component" value="Unassembled WGS sequence"/>
</dbReference>
<dbReference type="EMBL" id="CAJOBC010023255">
    <property type="protein sequence ID" value="CAF4058605.1"/>
    <property type="molecule type" value="Genomic_DNA"/>
</dbReference>
<evidence type="ECO:0000259" key="3">
    <source>
        <dbReference type="Pfam" id="PF05426"/>
    </source>
</evidence>
<dbReference type="Proteomes" id="UP000682733">
    <property type="component" value="Unassembled WGS sequence"/>
</dbReference>
<dbReference type="Pfam" id="PF05426">
    <property type="entry name" value="Alginate_lyase"/>
    <property type="match status" value="1"/>
</dbReference>
<dbReference type="SUPFAM" id="SSF48230">
    <property type="entry name" value="Chondroitin AC/alginate lyase"/>
    <property type="match status" value="1"/>
</dbReference>
<keyword evidence="1" id="KW-0732">Signal</keyword>
<dbReference type="Proteomes" id="UP000677228">
    <property type="component" value="Unassembled WGS sequence"/>
</dbReference>
<evidence type="ECO:0000256" key="2">
    <source>
        <dbReference type="ARBA" id="ARBA00023239"/>
    </source>
</evidence>
<comment type="caution">
    <text evidence="4">The sequence shown here is derived from an EMBL/GenBank/DDBJ whole genome shotgun (WGS) entry which is preliminary data.</text>
</comment>